<keyword evidence="4 5" id="KW-0460">Magnesium</keyword>
<evidence type="ECO:0000313" key="6">
    <source>
        <dbReference type="EMBL" id="MBO7746040.1"/>
    </source>
</evidence>
<sequence length="275" mass="29215">MGQGAGRLRGLLIDLDGTLYRGGRMIPGADDFVRTLKEEAVRYLFVTNNSSATPAVVAERLNGMGIPAEPEDVCTSAQAAAAYIAERQPGARVHAIGEAGLIAALEEAGLRPVEDEPELVVQGIDRAFTYEKAAAAVRHIRGGAPYILTNPDLLLPSDHGLVPGAGSIGAMLRAASGVEPVVIGKPSPIGMRFALDRLGLEPNETWVIGDNPATDIAAGKSVGCSSVLVLTGLATADNYKELLASADCEANEIIDDLRRLREWLQRRLTRQRESR</sequence>
<dbReference type="Gene3D" id="3.40.50.1000">
    <property type="entry name" value="HAD superfamily/HAD-like"/>
    <property type="match status" value="2"/>
</dbReference>
<dbReference type="GO" id="GO:0016787">
    <property type="term" value="F:hydrolase activity"/>
    <property type="evidence" value="ECO:0007669"/>
    <property type="project" value="UniProtKB-KW"/>
</dbReference>
<name>A0ABS3WCJ6_9BACL</name>
<comment type="similarity">
    <text evidence="2 5">Belongs to the HAD-like hydrolase superfamily. NagD family.</text>
</comment>
<dbReference type="InterPro" id="IPR006354">
    <property type="entry name" value="HAD-SF_hydro_IIA_hyp1"/>
</dbReference>
<dbReference type="PANTHER" id="PTHR19288">
    <property type="entry name" value="4-NITROPHENYLPHOSPHATASE-RELATED"/>
    <property type="match status" value="1"/>
</dbReference>
<dbReference type="RefSeq" id="WP_208848848.1">
    <property type="nucleotide sequence ID" value="NZ_JAGGDJ010000014.1"/>
</dbReference>
<dbReference type="Proteomes" id="UP000670947">
    <property type="component" value="Unassembled WGS sequence"/>
</dbReference>
<organism evidence="6 7">
    <name type="scientific">Paenibacillus artemisiicola</name>
    <dbReference type="NCBI Taxonomy" id="1172618"/>
    <lineage>
        <taxon>Bacteria</taxon>
        <taxon>Bacillati</taxon>
        <taxon>Bacillota</taxon>
        <taxon>Bacilli</taxon>
        <taxon>Bacillales</taxon>
        <taxon>Paenibacillaceae</taxon>
        <taxon>Paenibacillus</taxon>
    </lineage>
</organism>
<evidence type="ECO:0000256" key="4">
    <source>
        <dbReference type="ARBA" id="ARBA00022842"/>
    </source>
</evidence>
<reference evidence="6 7" key="1">
    <citation type="submission" date="2021-03" db="EMBL/GenBank/DDBJ databases">
        <title>Paenibacillus artemisicola MWE-103 whole genome sequence.</title>
        <authorList>
            <person name="Ham Y.J."/>
        </authorList>
    </citation>
    <scope>NUCLEOTIDE SEQUENCE [LARGE SCALE GENOMIC DNA]</scope>
    <source>
        <strain evidence="6 7">MWE-103</strain>
    </source>
</reference>
<accession>A0ABS3WCJ6</accession>
<comment type="caution">
    <text evidence="6">The sequence shown here is derived from an EMBL/GenBank/DDBJ whole genome shotgun (WGS) entry which is preliminary data.</text>
</comment>
<evidence type="ECO:0000313" key="7">
    <source>
        <dbReference type="Proteomes" id="UP000670947"/>
    </source>
</evidence>
<dbReference type="NCBIfam" id="TIGR01457">
    <property type="entry name" value="HAD-SF-IIA-hyp2"/>
    <property type="match status" value="1"/>
</dbReference>
<evidence type="ECO:0000256" key="3">
    <source>
        <dbReference type="ARBA" id="ARBA00022723"/>
    </source>
</evidence>
<dbReference type="Pfam" id="PF13344">
    <property type="entry name" value="Hydrolase_6"/>
    <property type="match status" value="1"/>
</dbReference>
<gene>
    <name evidence="6" type="ORF">I8J29_17665</name>
</gene>
<keyword evidence="3 5" id="KW-0479">Metal-binding</keyword>
<proteinExistence type="inferred from homology"/>
<keyword evidence="7" id="KW-1185">Reference proteome</keyword>
<dbReference type="SUPFAM" id="SSF56784">
    <property type="entry name" value="HAD-like"/>
    <property type="match status" value="1"/>
</dbReference>
<evidence type="ECO:0000256" key="2">
    <source>
        <dbReference type="ARBA" id="ARBA00006696"/>
    </source>
</evidence>
<dbReference type="InterPro" id="IPR036412">
    <property type="entry name" value="HAD-like_sf"/>
</dbReference>
<dbReference type="SFLD" id="SFLDS00003">
    <property type="entry name" value="Haloacid_Dehalogenase"/>
    <property type="match status" value="1"/>
</dbReference>
<dbReference type="SFLD" id="SFLDG01139">
    <property type="entry name" value="C2.A:_Pyridoxal_Phosphate_Phos"/>
    <property type="match status" value="1"/>
</dbReference>
<evidence type="ECO:0000256" key="5">
    <source>
        <dbReference type="PIRNR" id="PIRNR000915"/>
    </source>
</evidence>
<comment type="cofactor">
    <cofactor evidence="1 5">
        <name>Mg(2+)</name>
        <dbReference type="ChEBI" id="CHEBI:18420"/>
    </cofactor>
</comment>
<dbReference type="PIRSF" id="PIRSF000915">
    <property type="entry name" value="PGP-type_phosphatase"/>
    <property type="match status" value="1"/>
</dbReference>
<keyword evidence="6" id="KW-0378">Hydrolase</keyword>
<dbReference type="EMBL" id="JAGGDJ010000014">
    <property type="protein sequence ID" value="MBO7746040.1"/>
    <property type="molecule type" value="Genomic_DNA"/>
</dbReference>
<evidence type="ECO:0000256" key="1">
    <source>
        <dbReference type="ARBA" id="ARBA00001946"/>
    </source>
</evidence>
<dbReference type="NCBIfam" id="TIGR01460">
    <property type="entry name" value="HAD-SF-IIA"/>
    <property type="match status" value="1"/>
</dbReference>
<dbReference type="PANTHER" id="PTHR19288:SF95">
    <property type="entry name" value="D-GLYCEROL 3-PHOSPHATE PHOSPHATASE"/>
    <property type="match status" value="1"/>
</dbReference>
<dbReference type="InterPro" id="IPR006357">
    <property type="entry name" value="HAD-SF_hydro_IIA"/>
</dbReference>
<dbReference type="Pfam" id="PF13242">
    <property type="entry name" value="Hydrolase_like"/>
    <property type="match status" value="1"/>
</dbReference>
<dbReference type="InterPro" id="IPR023214">
    <property type="entry name" value="HAD_sf"/>
</dbReference>
<dbReference type="EC" id="3.1.3.-" evidence="5"/>
<comment type="function">
    <text evidence="5">Catalyzes the dephosphorylation of 2-6 carbon acid sugars in vitro.</text>
</comment>
<protein>
    <recommendedName>
        <fullName evidence="5">Acid sugar phosphatase</fullName>
        <ecNumber evidence="5">3.1.3.-</ecNumber>
    </recommendedName>
</protein>